<evidence type="ECO:0000259" key="5">
    <source>
        <dbReference type="Pfam" id="PF00440"/>
    </source>
</evidence>
<dbReference type="EMBL" id="JANFVX010000027">
    <property type="protein sequence ID" value="MCW0346302.1"/>
    <property type="molecule type" value="Genomic_DNA"/>
</dbReference>
<dbReference type="PANTHER" id="PTHR47506:SF10">
    <property type="entry name" value="TRANSCRIPTIONAL REGULATORY PROTEIN"/>
    <property type="match status" value="1"/>
</dbReference>
<dbReference type="SUPFAM" id="SSF48498">
    <property type="entry name" value="Tetracyclin repressor-like, C-terminal domain"/>
    <property type="match status" value="1"/>
</dbReference>
<dbReference type="InterPro" id="IPR009057">
    <property type="entry name" value="Homeodomain-like_sf"/>
</dbReference>
<dbReference type="RefSeq" id="WP_024472287.1">
    <property type="nucleotide sequence ID" value="NZ_CP014207.1"/>
</dbReference>
<proteinExistence type="predicted"/>
<evidence type="ECO:0000256" key="3">
    <source>
        <dbReference type="ARBA" id="ARBA00023163"/>
    </source>
</evidence>
<evidence type="ECO:0000313" key="6">
    <source>
        <dbReference type="EMBL" id="MCW0346302.1"/>
    </source>
</evidence>
<organism evidence="6 7">
    <name type="scientific">Pantoea ananas</name>
    <name type="common">Erwinia uredovora</name>
    <dbReference type="NCBI Taxonomy" id="553"/>
    <lineage>
        <taxon>Bacteria</taxon>
        <taxon>Pseudomonadati</taxon>
        <taxon>Pseudomonadota</taxon>
        <taxon>Gammaproteobacteria</taxon>
        <taxon>Enterobacterales</taxon>
        <taxon>Erwiniaceae</taxon>
        <taxon>Pantoea</taxon>
    </lineage>
</organism>
<name>A0AAJ1FRW4_PANAN</name>
<evidence type="ECO:0000313" key="7">
    <source>
        <dbReference type="Proteomes" id="UP001208888"/>
    </source>
</evidence>
<dbReference type="Gene3D" id="1.10.10.60">
    <property type="entry name" value="Homeodomain-like"/>
    <property type="match status" value="1"/>
</dbReference>
<keyword evidence="4" id="KW-0175">Coiled coil</keyword>
<dbReference type="PANTHER" id="PTHR47506">
    <property type="entry name" value="TRANSCRIPTIONAL REGULATORY PROTEIN"/>
    <property type="match status" value="1"/>
</dbReference>
<dbReference type="InterPro" id="IPR001647">
    <property type="entry name" value="HTH_TetR"/>
</dbReference>
<feature type="coiled-coil region" evidence="4">
    <location>
        <begin position="106"/>
        <end position="133"/>
    </location>
</feature>
<feature type="domain" description="HTH tetR-type" evidence="5">
    <location>
        <begin position="13"/>
        <end position="56"/>
    </location>
</feature>
<keyword evidence="2" id="KW-0238">DNA-binding</keyword>
<gene>
    <name evidence="6" type="ORF">NB703_004395</name>
</gene>
<dbReference type="Pfam" id="PF00440">
    <property type="entry name" value="TetR_N"/>
    <property type="match status" value="1"/>
</dbReference>
<keyword evidence="1" id="KW-0805">Transcription regulation</keyword>
<dbReference type="AlphaFoldDB" id="A0AAJ1FRW4"/>
<accession>A0AAJ1FRW4</accession>
<sequence>MARPNLHEKSHTLEKAIHIFWRKGFSNTSLKDLELGLDMRPGSIYAAFGSKTGLFTQALSVYAAKQAERMSTVIEAQPNPLDGILTLLYSFSHGKPAEQPSYACFLVKSLLEMESSEDELKQLIRQHLQTMENIFRDAFSQAISKGFLAHPENAEHSPSRLARVVQTKIIGIRIMSLQLEQPALLDELTIDCARFIENLKKVDEIISAE</sequence>
<protein>
    <recommendedName>
        <fullName evidence="5">HTH tetR-type domain-containing protein</fullName>
    </recommendedName>
</protein>
<dbReference type="GO" id="GO:0003677">
    <property type="term" value="F:DNA binding"/>
    <property type="evidence" value="ECO:0007669"/>
    <property type="project" value="UniProtKB-KW"/>
</dbReference>
<evidence type="ECO:0000256" key="4">
    <source>
        <dbReference type="SAM" id="Coils"/>
    </source>
</evidence>
<comment type="caution">
    <text evidence="6">The sequence shown here is derived from an EMBL/GenBank/DDBJ whole genome shotgun (WGS) entry which is preliminary data.</text>
</comment>
<dbReference type="Proteomes" id="UP001208888">
    <property type="component" value="Unassembled WGS sequence"/>
</dbReference>
<keyword evidence="3" id="KW-0804">Transcription</keyword>
<dbReference type="SUPFAM" id="SSF46689">
    <property type="entry name" value="Homeodomain-like"/>
    <property type="match status" value="1"/>
</dbReference>
<evidence type="ECO:0000256" key="1">
    <source>
        <dbReference type="ARBA" id="ARBA00023015"/>
    </source>
</evidence>
<reference evidence="6" key="1">
    <citation type="submission" date="2022-06" db="EMBL/GenBank/DDBJ databases">
        <title>Dynamics of rice microbiomes reveals core vertical transmitted seed endophytes.</title>
        <authorList>
            <person name="Liao K."/>
            <person name="Zhang X."/>
        </authorList>
    </citation>
    <scope>NUCLEOTIDE SEQUENCE</scope>
    <source>
        <strain evidence="6">JT1-17</strain>
    </source>
</reference>
<dbReference type="Gene3D" id="1.10.357.10">
    <property type="entry name" value="Tetracycline Repressor, domain 2"/>
    <property type="match status" value="1"/>
</dbReference>
<evidence type="ECO:0000256" key="2">
    <source>
        <dbReference type="ARBA" id="ARBA00023125"/>
    </source>
</evidence>
<dbReference type="InterPro" id="IPR036271">
    <property type="entry name" value="Tet_transcr_reg_TetR-rel_C_sf"/>
</dbReference>